<evidence type="ECO:0000256" key="1">
    <source>
        <dbReference type="SAM" id="MobiDB-lite"/>
    </source>
</evidence>
<gene>
    <name evidence="2" type="ORF">UU67_C0068G0004</name>
</gene>
<dbReference type="EMBL" id="LCBN01000068">
    <property type="protein sequence ID" value="KKS11657.1"/>
    <property type="molecule type" value="Genomic_DNA"/>
</dbReference>
<dbReference type="Proteomes" id="UP000034753">
    <property type="component" value="Unassembled WGS sequence"/>
</dbReference>
<feature type="region of interest" description="Disordered" evidence="1">
    <location>
        <begin position="1"/>
        <end position="25"/>
    </location>
</feature>
<protein>
    <submittedName>
        <fullName evidence="2">Uncharacterized protein</fullName>
    </submittedName>
</protein>
<sequence length="37" mass="4208">MVKTKRAGPRPRTRSFGPKPQETRLVAQCDYSSMIDV</sequence>
<reference evidence="2 3" key="1">
    <citation type="journal article" date="2015" name="Nature">
        <title>rRNA introns, odd ribosomes, and small enigmatic genomes across a large radiation of phyla.</title>
        <authorList>
            <person name="Brown C.T."/>
            <person name="Hug L.A."/>
            <person name="Thomas B.C."/>
            <person name="Sharon I."/>
            <person name="Castelle C.J."/>
            <person name="Singh A."/>
            <person name="Wilkins M.J."/>
            <person name="Williams K.H."/>
            <person name="Banfield J.F."/>
        </authorList>
    </citation>
    <scope>NUCLEOTIDE SEQUENCE [LARGE SCALE GENOMIC DNA]</scope>
</reference>
<feature type="compositionally biased region" description="Basic residues" evidence="1">
    <location>
        <begin position="1"/>
        <end position="13"/>
    </location>
</feature>
<evidence type="ECO:0000313" key="2">
    <source>
        <dbReference type="EMBL" id="KKS11657.1"/>
    </source>
</evidence>
<dbReference type="AlphaFoldDB" id="A0A0G0WI15"/>
<name>A0A0G0WI15_9BACT</name>
<evidence type="ECO:0000313" key="3">
    <source>
        <dbReference type="Proteomes" id="UP000034753"/>
    </source>
</evidence>
<comment type="caution">
    <text evidence="2">The sequence shown here is derived from an EMBL/GenBank/DDBJ whole genome shotgun (WGS) entry which is preliminary data.</text>
</comment>
<proteinExistence type="predicted"/>
<organism evidence="2 3">
    <name type="scientific">Candidatus Daviesbacteria bacterium GW2011_GWB1_41_5</name>
    <dbReference type="NCBI Taxonomy" id="1618429"/>
    <lineage>
        <taxon>Bacteria</taxon>
        <taxon>Candidatus Daviesiibacteriota</taxon>
    </lineage>
</organism>
<accession>A0A0G0WI15</accession>